<dbReference type="Gene3D" id="1.10.1380.10">
    <property type="entry name" value="Neutral endopeptidase , domain2"/>
    <property type="match status" value="1"/>
</dbReference>
<dbReference type="PANTHER" id="PTHR11733:SF133">
    <property type="entry name" value="PHOSPHATE-REGULATING NEUTRAL ENDOPEPTIDASE PHEX"/>
    <property type="match status" value="1"/>
</dbReference>
<dbReference type="InterPro" id="IPR018497">
    <property type="entry name" value="Peptidase_M13_C"/>
</dbReference>
<evidence type="ECO:0000256" key="2">
    <source>
        <dbReference type="ARBA" id="ARBA00022670"/>
    </source>
</evidence>
<keyword evidence="6" id="KW-0482">Metalloprotease</keyword>
<dbReference type="SUPFAM" id="SSF55486">
    <property type="entry name" value="Metalloproteases ('zincins'), catalytic domain"/>
    <property type="match status" value="1"/>
</dbReference>
<name>A0A8W8JXT9_MAGGI</name>
<dbReference type="PRINTS" id="PR00786">
    <property type="entry name" value="NEPRILYSIN"/>
</dbReference>
<organism evidence="10 11">
    <name type="scientific">Magallana gigas</name>
    <name type="common">Pacific oyster</name>
    <name type="synonym">Crassostrea gigas</name>
    <dbReference type="NCBI Taxonomy" id="29159"/>
    <lineage>
        <taxon>Eukaryota</taxon>
        <taxon>Metazoa</taxon>
        <taxon>Spiralia</taxon>
        <taxon>Lophotrochozoa</taxon>
        <taxon>Mollusca</taxon>
        <taxon>Bivalvia</taxon>
        <taxon>Autobranchia</taxon>
        <taxon>Pteriomorphia</taxon>
        <taxon>Ostreida</taxon>
        <taxon>Ostreoidea</taxon>
        <taxon>Ostreidae</taxon>
        <taxon>Magallana</taxon>
    </lineage>
</organism>
<reference evidence="10" key="1">
    <citation type="submission" date="2022-08" db="UniProtKB">
        <authorList>
            <consortium name="EnsemblMetazoa"/>
        </authorList>
    </citation>
    <scope>IDENTIFICATION</scope>
    <source>
        <strain evidence="10">05x7-T-G4-1.051#20</strain>
    </source>
</reference>
<dbReference type="GO" id="GO:0004222">
    <property type="term" value="F:metalloendopeptidase activity"/>
    <property type="evidence" value="ECO:0007669"/>
    <property type="project" value="InterPro"/>
</dbReference>
<dbReference type="GO" id="GO:0005886">
    <property type="term" value="C:plasma membrane"/>
    <property type="evidence" value="ECO:0007669"/>
    <property type="project" value="TreeGrafter"/>
</dbReference>
<evidence type="ECO:0000313" key="10">
    <source>
        <dbReference type="EnsemblMetazoa" id="G21008.1:cds"/>
    </source>
</evidence>
<dbReference type="Pfam" id="PF05649">
    <property type="entry name" value="Peptidase_M13_N"/>
    <property type="match status" value="1"/>
</dbReference>
<keyword evidence="5" id="KW-0862">Zinc</keyword>
<comment type="cofactor">
    <cofactor evidence="1">
        <name>Zn(2+)</name>
        <dbReference type="ChEBI" id="CHEBI:29105"/>
    </cofactor>
</comment>
<dbReference type="CDD" id="cd08662">
    <property type="entry name" value="M13"/>
    <property type="match status" value="1"/>
</dbReference>
<keyword evidence="7" id="KW-0472">Membrane</keyword>
<dbReference type="EnsemblMetazoa" id="G21008.1">
    <property type="protein sequence ID" value="G21008.1:cds"/>
    <property type="gene ID" value="G21008"/>
</dbReference>
<feature type="domain" description="Peptidase M13 N-terminal" evidence="9">
    <location>
        <begin position="139"/>
        <end position="527"/>
    </location>
</feature>
<protein>
    <recommendedName>
        <fullName evidence="12">Endothelin-converting enzyme 1</fullName>
    </recommendedName>
</protein>
<dbReference type="Gene3D" id="3.40.390.10">
    <property type="entry name" value="Collagenase (Catalytic Domain)"/>
    <property type="match status" value="1"/>
</dbReference>
<dbReference type="PROSITE" id="PS51885">
    <property type="entry name" value="NEPRILYSIN"/>
    <property type="match status" value="1"/>
</dbReference>
<evidence type="ECO:0000259" key="8">
    <source>
        <dbReference type="Pfam" id="PF01431"/>
    </source>
</evidence>
<evidence type="ECO:0000256" key="5">
    <source>
        <dbReference type="ARBA" id="ARBA00022833"/>
    </source>
</evidence>
<evidence type="ECO:0000256" key="3">
    <source>
        <dbReference type="ARBA" id="ARBA00022723"/>
    </source>
</evidence>
<evidence type="ECO:0000313" key="11">
    <source>
        <dbReference type="Proteomes" id="UP000005408"/>
    </source>
</evidence>
<dbReference type="AlphaFoldDB" id="A0A8W8JXT9"/>
<evidence type="ECO:0000256" key="6">
    <source>
        <dbReference type="ARBA" id="ARBA00023049"/>
    </source>
</evidence>
<proteinExistence type="predicted"/>
<dbReference type="InterPro" id="IPR042089">
    <property type="entry name" value="Peptidase_M13_dom_2"/>
</dbReference>
<keyword evidence="11" id="KW-1185">Reference proteome</keyword>
<keyword evidence="7" id="KW-0812">Transmembrane</keyword>
<keyword evidence="3" id="KW-0479">Metal-binding</keyword>
<keyword evidence="7" id="KW-1133">Transmembrane helix</keyword>
<dbReference type="GO" id="GO:0046872">
    <property type="term" value="F:metal ion binding"/>
    <property type="evidence" value="ECO:0007669"/>
    <property type="project" value="UniProtKB-KW"/>
</dbReference>
<evidence type="ECO:0000259" key="9">
    <source>
        <dbReference type="Pfam" id="PF05649"/>
    </source>
</evidence>
<dbReference type="InterPro" id="IPR008753">
    <property type="entry name" value="Peptidase_M13_N"/>
</dbReference>
<evidence type="ECO:0008006" key="12">
    <source>
        <dbReference type="Google" id="ProtNLM"/>
    </source>
</evidence>
<feature type="transmembrane region" description="Helical" evidence="7">
    <location>
        <begin position="65"/>
        <end position="88"/>
    </location>
</feature>
<accession>A0A8W8JXT9</accession>
<sequence>MFALSLNLYQTLNRFHVYILLCTQQDLIVMSTSKQNLTASSMTIAESDVHVGMENTKKSSSKIRIFCLMVLALVAIIAVSVALAVVVIRNKENDDDSVILPSTTADPNLISSKREVCISQECILAASNLINSIDPKADPCNDFYQFACGKWRKKQVIPEYDSITGVTHKLNDELDIILKHLLERNIEDSDIEAVRNAKRYYQSCVDVDAIEKDNLTSIKQLIEDLGGWPVLNKDWKEENFNLTDLLIKITLYTANPLIFMFVYRDFKNPTNHMLYIDQPALGLPDRKYFLRGRDHRQLVAYEQYAREMAIIFGADETTASNDIKDILDFEIQIAQATSVEGRDQDKLYNKMTIGDLQTRYPNFQWLEFIQAIFGRDDVNISVDITTTIVNRDPDYIENIFNRLNSYSKRTIQNYVIWRTLNDFRIALTTEARGAYVNFNKVLSGSTIQPPRWKTCVSETSKAMGLAVVKPFLDETFDVQSKYLVDEMIENLRLAMKELIRSSEWMDNGTILKAVEKADQMVEKIGYPAEIKNETFLNERYRHYKVNETKFFENFLLLTKQSIRETFKELLKPVDKNKWDLPPTTTNAFYDNSANQILIPAGIIQPPFFKKGYPQYLNYGGIGYSIGREITHGFDKTGREYDGSGILRKWWSNGATFNFIEKTECMSNQYNSYAVEEAGQKLNGDLTLDENIADNGGLKESWMAYEKWLQTSRNGEPEPFLPGLNYTPKQLFFLNAAHIWCGLVRPDQAANLLLTDKHADFKSRVIGPLQNNKEFSNAFNCPLGSYMNPKDKCVVW</sequence>
<evidence type="ECO:0000256" key="1">
    <source>
        <dbReference type="ARBA" id="ARBA00001947"/>
    </source>
</evidence>
<feature type="domain" description="Peptidase M13 C-terminal" evidence="8">
    <location>
        <begin position="586"/>
        <end position="793"/>
    </location>
</feature>
<keyword evidence="2" id="KW-0645">Protease</keyword>
<dbReference type="Pfam" id="PF01431">
    <property type="entry name" value="Peptidase_M13"/>
    <property type="match status" value="1"/>
</dbReference>
<dbReference type="PANTHER" id="PTHR11733">
    <property type="entry name" value="ZINC METALLOPROTEASE FAMILY M13 NEPRILYSIN-RELATED"/>
    <property type="match status" value="1"/>
</dbReference>
<dbReference type="Proteomes" id="UP000005408">
    <property type="component" value="Unassembled WGS sequence"/>
</dbReference>
<evidence type="ECO:0000256" key="4">
    <source>
        <dbReference type="ARBA" id="ARBA00022801"/>
    </source>
</evidence>
<evidence type="ECO:0000256" key="7">
    <source>
        <dbReference type="SAM" id="Phobius"/>
    </source>
</evidence>
<keyword evidence="4" id="KW-0378">Hydrolase</keyword>
<dbReference type="GO" id="GO:0016485">
    <property type="term" value="P:protein processing"/>
    <property type="evidence" value="ECO:0007669"/>
    <property type="project" value="TreeGrafter"/>
</dbReference>
<dbReference type="InterPro" id="IPR000718">
    <property type="entry name" value="Peptidase_M13"/>
</dbReference>
<dbReference type="InterPro" id="IPR024079">
    <property type="entry name" value="MetalloPept_cat_dom_sf"/>
</dbReference>